<evidence type="ECO:0000256" key="1">
    <source>
        <dbReference type="SAM" id="Coils"/>
    </source>
</evidence>
<comment type="caution">
    <text evidence="2">The sequence shown here is derived from an EMBL/GenBank/DDBJ whole genome shotgun (WGS) entry which is preliminary data.</text>
</comment>
<dbReference type="AlphaFoldDB" id="A0AA39PWL8"/>
<name>A0AA39PWL8_9AGAR</name>
<keyword evidence="1" id="KW-0175">Coiled coil</keyword>
<evidence type="ECO:0000313" key="2">
    <source>
        <dbReference type="EMBL" id="KAK0491405.1"/>
    </source>
</evidence>
<protein>
    <recommendedName>
        <fullName evidence="4">F-box domain-containing protein</fullName>
    </recommendedName>
</protein>
<dbReference type="EMBL" id="JAUEPR010000001">
    <property type="protein sequence ID" value="KAK0491405.1"/>
    <property type="molecule type" value="Genomic_DNA"/>
</dbReference>
<dbReference type="InterPro" id="IPR032675">
    <property type="entry name" value="LRR_dom_sf"/>
</dbReference>
<organism evidence="2 3">
    <name type="scientific">Armillaria novae-zelandiae</name>
    <dbReference type="NCBI Taxonomy" id="153914"/>
    <lineage>
        <taxon>Eukaryota</taxon>
        <taxon>Fungi</taxon>
        <taxon>Dikarya</taxon>
        <taxon>Basidiomycota</taxon>
        <taxon>Agaricomycotina</taxon>
        <taxon>Agaricomycetes</taxon>
        <taxon>Agaricomycetidae</taxon>
        <taxon>Agaricales</taxon>
        <taxon>Marasmiineae</taxon>
        <taxon>Physalacriaceae</taxon>
        <taxon>Armillaria</taxon>
    </lineage>
</organism>
<evidence type="ECO:0008006" key="4">
    <source>
        <dbReference type="Google" id="ProtNLM"/>
    </source>
</evidence>
<feature type="coiled-coil region" evidence="1">
    <location>
        <begin position="57"/>
        <end position="91"/>
    </location>
</feature>
<dbReference type="Gene3D" id="3.80.10.10">
    <property type="entry name" value="Ribonuclease Inhibitor"/>
    <property type="match status" value="1"/>
</dbReference>
<evidence type="ECO:0000313" key="3">
    <source>
        <dbReference type="Proteomes" id="UP001175227"/>
    </source>
</evidence>
<dbReference type="SUPFAM" id="SSF52047">
    <property type="entry name" value="RNI-like"/>
    <property type="match status" value="1"/>
</dbReference>
<keyword evidence="3" id="KW-1185">Reference proteome</keyword>
<dbReference type="Proteomes" id="UP001175227">
    <property type="component" value="Unassembled WGS sequence"/>
</dbReference>
<gene>
    <name evidence="2" type="ORF">IW261DRAFT_86848</name>
</gene>
<sequence>MDYVLSCLNCQSPYFNTTAYGRDDPPFLGNLLAVNDPPLDTMLGPLKSSALHVTSALDETLAEIRHVSDVLKILENKRRQLEEIDSEYKSALAPIRRVPPEIIMEIFYAYMGEYEFYDVFDVNDGPWVLSRVCRKWRHVSISLCPSIWASMLIKVTDGDPTSLLTTALSYSANCKLDFSVIDISINTELFDELMSQSRRWRSAYFNVFPWLMERLLLVRGNVPNLELCHINLRPFQVGADVTFDALDPAPRLKHLHLKNLECNQAMIVTARNLVSFSDDRMEDFDGLLHSMYLGIFRGSPNLETFDIRHFTLDNALLVATPRIVHLTLQKLVVWETAFVSSLKLPALKSLEICRGAHPPLYITPPGMLLALHNLIEVSRCSLTHFFFSSPMLDNHVLSILDLCPGLISLQFHMTDWTADSDLVLRSLTTRMTEKDESQCYPSPVMMPELEKYEIVVLVAANGMKSMDFVDSAFVQMVETRLVKYQAPLADIVIWSLVDGLSLARFTDEDIETLEGFSYYSDINIQARMDGELVRLV</sequence>
<reference evidence="2" key="1">
    <citation type="submission" date="2023-06" db="EMBL/GenBank/DDBJ databases">
        <authorList>
            <consortium name="Lawrence Berkeley National Laboratory"/>
            <person name="Ahrendt S."/>
            <person name="Sahu N."/>
            <person name="Indic B."/>
            <person name="Wong-Bajracharya J."/>
            <person name="Merenyi Z."/>
            <person name="Ke H.-M."/>
            <person name="Monk M."/>
            <person name="Kocsube S."/>
            <person name="Drula E."/>
            <person name="Lipzen A."/>
            <person name="Balint B."/>
            <person name="Henrissat B."/>
            <person name="Andreopoulos B."/>
            <person name="Martin F.M."/>
            <person name="Harder C.B."/>
            <person name="Rigling D."/>
            <person name="Ford K.L."/>
            <person name="Foster G.D."/>
            <person name="Pangilinan J."/>
            <person name="Papanicolaou A."/>
            <person name="Barry K."/>
            <person name="LaButti K."/>
            <person name="Viragh M."/>
            <person name="Koriabine M."/>
            <person name="Yan M."/>
            <person name="Riley R."/>
            <person name="Champramary S."/>
            <person name="Plett K.L."/>
            <person name="Tsai I.J."/>
            <person name="Slot J."/>
            <person name="Sipos G."/>
            <person name="Plett J."/>
            <person name="Nagy L.G."/>
            <person name="Grigoriev I.V."/>
        </authorList>
    </citation>
    <scope>NUCLEOTIDE SEQUENCE</scope>
    <source>
        <strain evidence="2">ICMP 16352</strain>
    </source>
</reference>
<proteinExistence type="predicted"/>
<accession>A0AA39PWL8</accession>